<dbReference type="InterPro" id="IPR004846">
    <property type="entry name" value="T2SS/T3SS_dom"/>
</dbReference>
<evidence type="ECO:0000256" key="1">
    <source>
        <dbReference type="RuleBase" id="RU004003"/>
    </source>
</evidence>
<dbReference type="PROSITE" id="PS51257">
    <property type="entry name" value="PROKAR_LIPOPROTEIN"/>
    <property type="match status" value="1"/>
</dbReference>
<evidence type="ECO:0000313" key="4">
    <source>
        <dbReference type="EMBL" id="KZN63388.1"/>
    </source>
</evidence>
<feature type="chain" id="PRO_5007889580" description="Type II/III secretion system secretin-like domain-containing protein" evidence="2">
    <location>
        <begin position="21"/>
        <end position="531"/>
    </location>
</feature>
<dbReference type="EMBL" id="AUXX01000034">
    <property type="protein sequence ID" value="KZN63388.1"/>
    <property type="molecule type" value="Genomic_DNA"/>
</dbReference>
<dbReference type="Pfam" id="PF00263">
    <property type="entry name" value="Secretin"/>
    <property type="match status" value="1"/>
</dbReference>
<protein>
    <recommendedName>
        <fullName evidence="3">Type II/III secretion system secretin-like domain-containing protein</fullName>
    </recommendedName>
</protein>
<keyword evidence="2" id="KW-0732">Signal</keyword>
<dbReference type="AlphaFoldDB" id="A0A167KW98"/>
<comment type="similarity">
    <text evidence="1">Belongs to the bacterial secretin family.</text>
</comment>
<dbReference type="RefSeq" id="WP_063382171.1">
    <property type="nucleotide sequence ID" value="NZ_AUXX01000034.1"/>
</dbReference>
<feature type="domain" description="Type II/III secretion system secretin-like" evidence="3">
    <location>
        <begin position="385"/>
        <end position="499"/>
    </location>
</feature>
<reference evidence="4 5" key="1">
    <citation type="submission" date="2013-07" db="EMBL/GenBank/DDBJ databases">
        <title>Comparative Genomic and Metabolomic Analysis of Twelve Strains of Pseudoalteromonas luteoviolacea.</title>
        <authorList>
            <person name="Vynne N.G."/>
            <person name="Mansson M."/>
            <person name="Gram L."/>
        </authorList>
    </citation>
    <scope>NUCLEOTIDE SEQUENCE [LARGE SCALE GENOMIC DNA]</scope>
    <source>
        <strain evidence="4 5">S4060-1</strain>
    </source>
</reference>
<gene>
    <name evidence="4" type="ORF">N478_03805</name>
</gene>
<dbReference type="GO" id="GO:0009306">
    <property type="term" value="P:protein secretion"/>
    <property type="evidence" value="ECO:0007669"/>
    <property type="project" value="InterPro"/>
</dbReference>
<evidence type="ECO:0000256" key="2">
    <source>
        <dbReference type="SAM" id="SignalP"/>
    </source>
</evidence>
<proteinExistence type="inferred from homology"/>
<sequence length="531" mass="58840">MKLKITFMSVALLAAGCASFDNPEKVANKNSTYEEYTKHALAYQEHTPNVYYFSQFYVPKLTNDDLKLPDWVYKKVGRKLKDKMSLSLLLELSLQNSLINVEYREGVEKGFEITLNSEPRHIIDIVKAIEANTGYKVDVQDNRLVIHKYINQLFHVRTPGGNYQFSLGKRKKSTAPKASDDFAQSDALTETGDEYATLNGEFNPLEDYLKGVRSILGCKTNEHLQRLKSASGENIANFNDEGKLIQKNVDLSFVNQCEAGSSAKKIESDNSLFVKALPSQMIEVKNFIDEKLERELRQVRINLTLVAIEKNEDTALNFDADIIDKTLMGINKLALETTSNSSSALIGGLGDRGKASLKHVNGTNLILENLSKNGSILDKTFMTAMTSNNRIGKFTDATKVSLITDRPVNQTTNVGTQSGVEQKVVNSGRVFYMMPNIGTSDVVLSISTSLSSLKDIVQKGGQGTEVESPEISDREINTTVRLEPNRPKVIGGFSIDESQSLFSHTGLTGVGRSSRNREVHVVMVAEAIMEQ</sequence>
<dbReference type="PATRIC" id="fig|1365257.3.peg.3795"/>
<name>A0A167KW98_9GAMM</name>
<dbReference type="Proteomes" id="UP000076661">
    <property type="component" value="Unassembled WGS sequence"/>
</dbReference>
<evidence type="ECO:0000259" key="3">
    <source>
        <dbReference type="Pfam" id="PF00263"/>
    </source>
</evidence>
<comment type="caution">
    <text evidence="4">The sequence shown here is derived from an EMBL/GenBank/DDBJ whole genome shotgun (WGS) entry which is preliminary data.</text>
</comment>
<accession>A0A167KW98</accession>
<evidence type="ECO:0000313" key="5">
    <source>
        <dbReference type="Proteomes" id="UP000076661"/>
    </source>
</evidence>
<organism evidence="4 5">
    <name type="scientific">Pseudoalteromonas luteoviolacea S4060-1</name>
    <dbReference type="NCBI Taxonomy" id="1365257"/>
    <lineage>
        <taxon>Bacteria</taxon>
        <taxon>Pseudomonadati</taxon>
        <taxon>Pseudomonadota</taxon>
        <taxon>Gammaproteobacteria</taxon>
        <taxon>Alteromonadales</taxon>
        <taxon>Pseudoalteromonadaceae</taxon>
        <taxon>Pseudoalteromonas</taxon>
    </lineage>
</organism>
<feature type="signal peptide" evidence="2">
    <location>
        <begin position="1"/>
        <end position="20"/>
    </location>
</feature>